<dbReference type="CDD" id="cd00063">
    <property type="entry name" value="FN3"/>
    <property type="match status" value="1"/>
</dbReference>
<evidence type="ECO:0000256" key="4">
    <source>
        <dbReference type="SAM" id="SignalP"/>
    </source>
</evidence>
<dbReference type="InterPro" id="IPR013783">
    <property type="entry name" value="Ig-like_fold"/>
</dbReference>
<proteinExistence type="predicted"/>
<dbReference type="PANTHER" id="PTHR12147">
    <property type="entry name" value="METALLOPEPTIDASE M28 FAMILY MEMBER"/>
    <property type="match status" value="1"/>
</dbReference>
<dbReference type="GO" id="GO:0005576">
    <property type="term" value="C:extracellular region"/>
    <property type="evidence" value="ECO:0007669"/>
    <property type="project" value="UniProtKB-SubCell"/>
</dbReference>
<comment type="subcellular location">
    <subcellularLocation>
        <location evidence="1">Secreted</location>
    </subcellularLocation>
</comment>
<dbReference type="GO" id="GO:0006508">
    <property type="term" value="P:proteolysis"/>
    <property type="evidence" value="ECO:0007669"/>
    <property type="project" value="InterPro"/>
</dbReference>
<evidence type="ECO:0000256" key="2">
    <source>
        <dbReference type="ARBA" id="ARBA00022525"/>
    </source>
</evidence>
<gene>
    <name evidence="6" type="ORF">BDD14_0162</name>
</gene>
<keyword evidence="3" id="KW-0378">Hydrolase</keyword>
<protein>
    <submittedName>
        <fullName evidence="6">Peptidase M28-like protein</fullName>
    </submittedName>
</protein>
<evidence type="ECO:0000313" key="7">
    <source>
        <dbReference type="Proteomes" id="UP000292958"/>
    </source>
</evidence>
<dbReference type="SUPFAM" id="SSF53187">
    <property type="entry name" value="Zn-dependent exopeptidases"/>
    <property type="match status" value="1"/>
</dbReference>
<dbReference type="InterPro" id="IPR007484">
    <property type="entry name" value="Peptidase_M28"/>
</dbReference>
<keyword evidence="2" id="KW-0964">Secreted</keyword>
<dbReference type="SUPFAM" id="SSF49265">
    <property type="entry name" value="Fibronectin type III"/>
    <property type="match status" value="1"/>
</dbReference>
<dbReference type="Gene3D" id="2.60.40.10">
    <property type="entry name" value="Immunoglobulins"/>
    <property type="match status" value="1"/>
</dbReference>
<dbReference type="OrthoDB" id="9787436at2"/>
<dbReference type="Pfam" id="PF04389">
    <property type="entry name" value="Peptidase_M28"/>
    <property type="match status" value="1"/>
</dbReference>
<dbReference type="InterPro" id="IPR036116">
    <property type="entry name" value="FN3_sf"/>
</dbReference>
<keyword evidence="7" id="KW-1185">Reference proteome</keyword>
<dbReference type="Gene3D" id="3.40.630.10">
    <property type="entry name" value="Zn peptidases"/>
    <property type="match status" value="1"/>
</dbReference>
<dbReference type="InterPro" id="IPR045175">
    <property type="entry name" value="M28_fam"/>
</dbReference>
<evidence type="ECO:0000256" key="3">
    <source>
        <dbReference type="ARBA" id="ARBA00023049"/>
    </source>
</evidence>
<dbReference type="Proteomes" id="UP000292958">
    <property type="component" value="Unassembled WGS sequence"/>
</dbReference>
<sequence length="494" mass="54384">MKRMLFVATLASTVLSANPATAQKSSHASTNKLDYEAVGSQIGVTPADPQIAAALKLVSADRIKANITRLVEFHNRSTISSTETDLKPGTGVFAAADWIKLQFESYSKDCGGCLEVQFDEFVEQPQAGFNNSHPRIVKPTPLRNVYAILRGSDPSAAKRMYLITGHYDTRETDVMNTHDFAPGANDDSSGTAVSLEAARVMSKFKFPATLIFVAVAGEEQGLNGSHHLALRAQKEGWELEGVLNNDIVGGDTTPGDTLQSKQRVRVFSQGILPSSPIEQIRQALSIGGENETPSRQLAREVLAVDRTYLSTSKEPFHAAMELRLDRFLRGGDHRSFSDEGFPSVRFTEWRENFDHQHQHVRTENGKEYGDLLKFDDFNYIARVAGLNIATLATLANSPGMPQQVHVSTSNLDNDTILKWEAPKSSTGDVHYQVVWRETAINDWQYAFDVKDTSGSTPYSVLLPISKDNVFFGVRACNAKADCSQAVPPVPLREH</sequence>
<dbReference type="PROSITE" id="PS50853">
    <property type="entry name" value="FN3"/>
    <property type="match status" value="1"/>
</dbReference>
<organism evidence="6 7">
    <name type="scientific">Edaphobacter modestus</name>
    <dbReference type="NCBI Taxonomy" id="388466"/>
    <lineage>
        <taxon>Bacteria</taxon>
        <taxon>Pseudomonadati</taxon>
        <taxon>Acidobacteriota</taxon>
        <taxon>Terriglobia</taxon>
        <taxon>Terriglobales</taxon>
        <taxon>Acidobacteriaceae</taxon>
        <taxon>Edaphobacter</taxon>
    </lineage>
</organism>
<feature type="signal peptide" evidence="4">
    <location>
        <begin position="1"/>
        <end position="22"/>
    </location>
</feature>
<dbReference type="RefSeq" id="WP_130417164.1">
    <property type="nucleotide sequence ID" value="NZ_SHKW01000001.1"/>
</dbReference>
<keyword evidence="4" id="KW-0732">Signal</keyword>
<reference evidence="6 7" key="1">
    <citation type="submission" date="2019-02" db="EMBL/GenBank/DDBJ databases">
        <title>Genomic Encyclopedia of Archaeal and Bacterial Type Strains, Phase II (KMG-II): from individual species to whole genera.</title>
        <authorList>
            <person name="Goeker M."/>
        </authorList>
    </citation>
    <scope>NUCLEOTIDE SEQUENCE [LARGE SCALE GENOMIC DNA]</scope>
    <source>
        <strain evidence="6 7">DSM 18101</strain>
    </source>
</reference>
<dbReference type="AlphaFoldDB" id="A0A4Q7YMQ8"/>
<dbReference type="GO" id="GO:0008235">
    <property type="term" value="F:metalloexopeptidase activity"/>
    <property type="evidence" value="ECO:0007669"/>
    <property type="project" value="InterPro"/>
</dbReference>
<feature type="chain" id="PRO_5020329238" evidence="4">
    <location>
        <begin position="23"/>
        <end position="494"/>
    </location>
</feature>
<feature type="domain" description="Fibronectin type-III" evidence="5">
    <location>
        <begin position="400"/>
        <end position="494"/>
    </location>
</feature>
<keyword evidence="3" id="KW-0645">Protease</keyword>
<comment type="caution">
    <text evidence="6">The sequence shown here is derived from an EMBL/GenBank/DDBJ whole genome shotgun (WGS) entry which is preliminary data.</text>
</comment>
<evidence type="ECO:0000256" key="1">
    <source>
        <dbReference type="ARBA" id="ARBA00004613"/>
    </source>
</evidence>
<keyword evidence="3" id="KW-0482">Metalloprotease</keyword>
<dbReference type="EMBL" id="SHKW01000001">
    <property type="protein sequence ID" value="RZU38867.1"/>
    <property type="molecule type" value="Genomic_DNA"/>
</dbReference>
<name>A0A4Q7YMQ8_9BACT</name>
<accession>A0A4Q7YMQ8</accession>
<evidence type="ECO:0000259" key="5">
    <source>
        <dbReference type="PROSITE" id="PS50853"/>
    </source>
</evidence>
<evidence type="ECO:0000313" key="6">
    <source>
        <dbReference type="EMBL" id="RZU38867.1"/>
    </source>
</evidence>
<dbReference type="InterPro" id="IPR003961">
    <property type="entry name" value="FN3_dom"/>
</dbReference>
<dbReference type="PANTHER" id="PTHR12147:SF26">
    <property type="entry name" value="PEPTIDASE M28 DOMAIN-CONTAINING PROTEIN"/>
    <property type="match status" value="1"/>
</dbReference>